<dbReference type="InterPro" id="IPR001509">
    <property type="entry name" value="Epimerase_deHydtase"/>
</dbReference>
<name>A0A9X2HVE3_9GAMM</name>
<dbReference type="PANTHER" id="PTHR43000">
    <property type="entry name" value="DTDP-D-GLUCOSE 4,6-DEHYDRATASE-RELATED"/>
    <property type="match status" value="1"/>
</dbReference>
<protein>
    <submittedName>
        <fullName evidence="4">NAD-dependent epimerase/dehydratase family protein</fullName>
    </submittedName>
</protein>
<dbReference type="Gene3D" id="3.40.50.720">
    <property type="entry name" value="NAD(P)-binding Rossmann-like Domain"/>
    <property type="match status" value="1"/>
</dbReference>
<comment type="caution">
    <text evidence="4">The sequence shown here is derived from an EMBL/GenBank/DDBJ whole genome shotgun (WGS) entry which is preliminary data.</text>
</comment>
<comment type="similarity">
    <text evidence="2">Belongs to the NAD(P)-dependent epimerase/dehydratase family.</text>
</comment>
<evidence type="ECO:0000256" key="1">
    <source>
        <dbReference type="ARBA" id="ARBA00005125"/>
    </source>
</evidence>
<reference evidence="4" key="1">
    <citation type="submission" date="2022-05" db="EMBL/GenBank/DDBJ databases">
        <authorList>
            <person name="Sun H.-N."/>
        </authorList>
    </citation>
    <scope>NUCLEOTIDE SEQUENCE</scope>
    <source>
        <strain evidence="4">HB14</strain>
    </source>
</reference>
<reference evidence="4" key="2">
    <citation type="submission" date="2023-01" db="EMBL/GenBank/DDBJ databases">
        <title>Gilvimarinus xylanilyticus HB14 isolated from Caulerpa lentillifera aquaculture base in Hainan, China.</title>
        <authorList>
            <person name="Zhang Y.-J."/>
        </authorList>
    </citation>
    <scope>NUCLEOTIDE SEQUENCE</scope>
    <source>
        <strain evidence="4">HB14</strain>
    </source>
</reference>
<evidence type="ECO:0000313" key="5">
    <source>
        <dbReference type="Proteomes" id="UP001139319"/>
    </source>
</evidence>
<dbReference type="Proteomes" id="UP001139319">
    <property type="component" value="Unassembled WGS sequence"/>
</dbReference>
<dbReference type="AlphaFoldDB" id="A0A9X2HVE3"/>
<keyword evidence="5" id="KW-1185">Reference proteome</keyword>
<evidence type="ECO:0000313" key="4">
    <source>
        <dbReference type="EMBL" id="MCP8898369.1"/>
    </source>
</evidence>
<evidence type="ECO:0000256" key="2">
    <source>
        <dbReference type="ARBA" id="ARBA00007637"/>
    </source>
</evidence>
<accession>A0A9X2HVE3</accession>
<dbReference type="SUPFAM" id="SSF51735">
    <property type="entry name" value="NAD(P)-binding Rossmann-fold domains"/>
    <property type="match status" value="1"/>
</dbReference>
<organism evidence="4 5">
    <name type="scientific">Gilvimarinus xylanilyticus</name>
    <dbReference type="NCBI Taxonomy" id="2944139"/>
    <lineage>
        <taxon>Bacteria</taxon>
        <taxon>Pseudomonadati</taxon>
        <taxon>Pseudomonadota</taxon>
        <taxon>Gammaproteobacteria</taxon>
        <taxon>Cellvibrionales</taxon>
        <taxon>Cellvibrionaceae</taxon>
        <taxon>Gilvimarinus</taxon>
    </lineage>
</organism>
<feature type="domain" description="NAD-dependent epimerase/dehydratase" evidence="3">
    <location>
        <begin position="8"/>
        <end position="183"/>
    </location>
</feature>
<evidence type="ECO:0000259" key="3">
    <source>
        <dbReference type="Pfam" id="PF01370"/>
    </source>
</evidence>
<sequence length="318" mass="34251">MHSEAPQVFVSGVTGFVGGHIYRYLSGRGLKVAGSGRSSGQTHDAWVALDEHSDLSEFKQALAGVEWLVHAAGKAHVFSAEANRDETFYPGNILFTQKLMRAACEVGVKAIVHISSVSVYAAGKTSFIDSTMAVQPDSAYGSSKLKAETAAEQICRSLSVPLVTLRLPLVYGANPKGNMQRLLGLVDSGFPLPLGGVRNARSLLSINNLSHFIARLIGTPEIVSGTFVLADAERLSTPEIIKALAMGMGRPYRVFPFPLTLLSALARLAGRKQALDKLCGSLIVDAGDLYRTFDWLPPFNTKNELIEMARGFAMERKG</sequence>
<dbReference type="EMBL" id="JAMFTH010000001">
    <property type="protein sequence ID" value="MCP8898369.1"/>
    <property type="molecule type" value="Genomic_DNA"/>
</dbReference>
<comment type="pathway">
    <text evidence="1">Bacterial outer membrane biogenesis; LPS O-antigen biosynthesis.</text>
</comment>
<dbReference type="InterPro" id="IPR036291">
    <property type="entry name" value="NAD(P)-bd_dom_sf"/>
</dbReference>
<dbReference type="RefSeq" id="WP_253966648.1">
    <property type="nucleotide sequence ID" value="NZ_JAMFTH010000001.1"/>
</dbReference>
<dbReference type="Pfam" id="PF01370">
    <property type="entry name" value="Epimerase"/>
    <property type="match status" value="1"/>
</dbReference>
<gene>
    <name evidence="4" type="ORF">M6D89_03535</name>
</gene>
<proteinExistence type="inferred from homology"/>